<dbReference type="PANTHER" id="PTHR45668:SF5">
    <property type="entry name" value="SERINE_THREONINE-PROTEIN PHOSPHATASE 5"/>
    <property type="match status" value="1"/>
</dbReference>
<dbReference type="PRINTS" id="PR00114">
    <property type="entry name" value="STPHPHTASE"/>
</dbReference>
<dbReference type="InterPro" id="IPR019734">
    <property type="entry name" value="TPR_rpt"/>
</dbReference>
<dbReference type="SUPFAM" id="SSF56300">
    <property type="entry name" value="Metallo-dependent phosphatases"/>
    <property type="match status" value="1"/>
</dbReference>
<feature type="active site" description="Proton donor/acceptor" evidence="8">
    <location>
        <position position="358"/>
    </location>
</feature>
<comment type="similarity">
    <text evidence="2">Belongs to the PPP phosphatase family. PP-5 (PP-T) subfamily.</text>
</comment>
<keyword evidence="7" id="KW-0464">Manganese</keyword>
<dbReference type="Proteomes" id="UP000078046">
    <property type="component" value="Unassembled WGS sequence"/>
</dbReference>
<keyword evidence="5" id="KW-0677">Repeat</keyword>
<dbReference type="GO" id="GO:0046872">
    <property type="term" value="F:metal ion binding"/>
    <property type="evidence" value="ECO:0007669"/>
    <property type="project" value="UniProtKB-KW"/>
</dbReference>
<dbReference type="AlphaFoldDB" id="A0A177B223"/>
<evidence type="ECO:0000256" key="4">
    <source>
        <dbReference type="ARBA" id="ARBA00022723"/>
    </source>
</evidence>
<feature type="repeat" description="TPR" evidence="9">
    <location>
        <begin position="129"/>
        <end position="162"/>
    </location>
</feature>
<name>A0A177B223_9BILA</name>
<evidence type="ECO:0000256" key="6">
    <source>
        <dbReference type="ARBA" id="ARBA00022801"/>
    </source>
</evidence>
<keyword evidence="12" id="KW-1185">Reference proteome</keyword>
<evidence type="ECO:0000256" key="3">
    <source>
        <dbReference type="ARBA" id="ARBA00013081"/>
    </source>
</evidence>
<comment type="cofactor">
    <cofactor evidence="1">
        <name>Mn(2+)</name>
        <dbReference type="ChEBI" id="CHEBI:29035"/>
    </cofactor>
</comment>
<proteinExistence type="inferred from homology"/>
<evidence type="ECO:0000256" key="8">
    <source>
        <dbReference type="PIRSR" id="PIRSR033096-1"/>
    </source>
</evidence>
<dbReference type="PROSITE" id="PS50005">
    <property type="entry name" value="TPR"/>
    <property type="match status" value="2"/>
</dbReference>
<dbReference type="InterPro" id="IPR006186">
    <property type="entry name" value="Ser/Thr-sp_prot-phosphatase"/>
</dbReference>
<dbReference type="InterPro" id="IPR013235">
    <property type="entry name" value="PPP_dom"/>
</dbReference>
<evidence type="ECO:0000256" key="9">
    <source>
        <dbReference type="PROSITE-ProRule" id="PRU00339"/>
    </source>
</evidence>
<organism evidence="11 12">
    <name type="scientific">Intoshia linei</name>
    <dbReference type="NCBI Taxonomy" id="1819745"/>
    <lineage>
        <taxon>Eukaryota</taxon>
        <taxon>Metazoa</taxon>
        <taxon>Spiralia</taxon>
        <taxon>Lophotrochozoa</taxon>
        <taxon>Mesozoa</taxon>
        <taxon>Orthonectida</taxon>
        <taxon>Rhopaluridae</taxon>
        <taxon>Intoshia</taxon>
    </lineage>
</organism>
<dbReference type="InterPro" id="IPR004843">
    <property type="entry name" value="Calcineurin-like_PHP"/>
</dbReference>
<feature type="repeat" description="TPR" evidence="9">
    <location>
        <begin position="61"/>
        <end position="94"/>
    </location>
</feature>
<dbReference type="PIRSF" id="PIRSF033096">
    <property type="entry name" value="PPPtase_5"/>
    <property type="match status" value="1"/>
</dbReference>
<evidence type="ECO:0000313" key="11">
    <source>
        <dbReference type="EMBL" id="OAF68327.1"/>
    </source>
</evidence>
<dbReference type="SMART" id="SM00028">
    <property type="entry name" value="TPR"/>
    <property type="match status" value="3"/>
</dbReference>
<evidence type="ECO:0000256" key="7">
    <source>
        <dbReference type="ARBA" id="ARBA00023211"/>
    </source>
</evidence>
<evidence type="ECO:0000256" key="5">
    <source>
        <dbReference type="ARBA" id="ARBA00022737"/>
    </source>
</evidence>
<dbReference type="InterPro" id="IPR029052">
    <property type="entry name" value="Metallo-depent_PP-like"/>
</dbReference>
<dbReference type="InterPro" id="IPR051134">
    <property type="entry name" value="PPP_phosphatase"/>
</dbReference>
<accession>A0A177B223</accession>
<evidence type="ECO:0000256" key="1">
    <source>
        <dbReference type="ARBA" id="ARBA00001936"/>
    </source>
</evidence>
<gene>
    <name evidence="11" type="ORF">A3Q56_03930</name>
</gene>
<protein>
    <recommendedName>
        <fullName evidence="3">protein-serine/threonine phosphatase</fullName>
        <ecNumber evidence="3">3.1.3.16</ecNumber>
    </recommendedName>
</protein>
<evidence type="ECO:0000313" key="12">
    <source>
        <dbReference type="Proteomes" id="UP000078046"/>
    </source>
</evidence>
<dbReference type="Pfam" id="PF08321">
    <property type="entry name" value="PPP5"/>
    <property type="match status" value="1"/>
</dbReference>
<dbReference type="OrthoDB" id="445564at2759"/>
<feature type="domain" description="Serine/threonine specific protein phosphatases" evidence="10">
    <location>
        <begin position="233"/>
        <end position="533"/>
    </location>
</feature>
<dbReference type="SMART" id="SM00156">
    <property type="entry name" value="PP2Ac"/>
    <property type="match status" value="1"/>
</dbReference>
<dbReference type="Pfam" id="PF00149">
    <property type="entry name" value="Metallophos"/>
    <property type="match status" value="1"/>
</dbReference>
<dbReference type="Gene3D" id="1.25.40.10">
    <property type="entry name" value="Tetratricopeptide repeat domain"/>
    <property type="match status" value="1"/>
</dbReference>
<dbReference type="InterPro" id="IPR011990">
    <property type="entry name" value="TPR-like_helical_dom_sf"/>
</dbReference>
<dbReference type="SUPFAM" id="SSF48452">
    <property type="entry name" value="TPR-like"/>
    <property type="match status" value="1"/>
</dbReference>
<dbReference type="Gene3D" id="3.60.21.10">
    <property type="match status" value="1"/>
</dbReference>
<keyword evidence="6" id="KW-0378">Hydrolase</keyword>
<sequence length="555" mass="63334">MSNSNNLNHKTEKNCCQIAINNTNRNGNGNGNGKEPVTEIDLTNNVDKLNIEFSDNVIQKSIELKNKANQYFKKESYLESVNLYSKAIEMYPNDAVYWANRSFANLKLEFFGQSLSDAVKAFQINPKYIKAIYRQACAYIGLSDLKKAVQLFKKVTAAYPNDSDAKNRYLSCKKLVQQQAFCKAMSSDIEVNRTNFKNIEVSASYDGPSFEDDNVTPEFALQLVDYLKNQKLLHKKYVYKIIELSTALFSKQKSLVDVDIPEKGIFNVCGDVHGQFYDLLNIFSQTGYPSNKNAFVIFLMFIYTLFNGDFVDRGSFSIECILILLTFKLCYPDHFFMARDKVFETDNLSRLSLEIGNHETINMNQVYGFDGEVRSKYSSEMIPLFTNLFNQLPLAHVIDKKIFVTHGGLVDRDITLNEIREIKRNCQPIDNTPMCQLLWSDPHELNGCLPSKRGIGVQFGPNITNNFINLNNLDYVIRSHEVKQRGFEEMHNGKCITVFSAPNYCDSMGNMGAYITLTKENTSPTFHVFEAVSHPSVKPMAYANNINQYIMSMFN</sequence>
<evidence type="ECO:0000256" key="2">
    <source>
        <dbReference type="ARBA" id="ARBA00008786"/>
    </source>
</evidence>
<evidence type="ECO:0000259" key="10">
    <source>
        <dbReference type="SMART" id="SM00156"/>
    </source>
</evidence>
<comment type="caution">
    <text evidence="11">The sequence shown here is derived from an EMBL/GenBank/DDBJ whole genome shotgun (WGS) entry which is preliminary data.</text>
</comment>
<dbReference type="PANTHER" id="PTHR45668">
    <property type="entry name" value="SERINE/THREONINE-PROTEIN PHOSPHATASE 5-RELATED"/>
    <property type="match status" value="1"/>
</dbReference>
<keyword evidence="9" id="KW-0802">TPR repeat</keyword>
<keyword evidence="4" id="KW-0479">Metal-binding</keyword>
<reference evidence="11 12" key="1">
    <citation type="submission" date="2016-04" db="EMBL/GenBank/DDBJ databases">
        <title>The genome of Intoshia linei affirms orthonectids as highly simplified spiralians.</title>
        <authorList>
            <person name="Mikhailov K.V."/>
            <person name="Slusarev G.S."/>
            <person name="Nikitin M.A."/>
            <person name="Logacheva M.D."/>
            <person name="Penin A."/>
            <person name="Aleoshin V."/>
            <person name="Panchin Y.V."/>
        </authorList>
    </citation>
    <scope>NUCLEOTIDE SEQUENCE [LARGE SCALE GENOMIC DNA]</scope>
    <source>
        <strain evidence="11">Intl2013</strain>
        <tissue evidence="11">Whole animal</tissue>
    </source>
</reference>
<dbReference type="GO" id="GO:0004722">
    <property type="term" value="F:protein serine/threonine phosphatase activity"/>
    <property type="evidence" value="ECO:0007669"/>
    <property type="project" value="UniProtKB-EC"/>
</dbReference>
<dbReference type="EMBL" id="LWCA01000466">
    <property type="protein sequence ID" value="OAF68327.1"/>
    <property type="molecule type" value="Genomic_DNA"/>
</dbReference>
<dbReference type="EC" id="3.1.3.16" evidence="3"/>